<gene>
    <name evidence="3" type="ORF">BZB76_0430</name>
</gene>
<dbReference type="PROSITE" id="PS50056">
    <property type="entry name" value="TYR_PHOSPHATASE_2"/>
    <property type="match status" value="1"/>
</dbReference>
<dbReference type="Pfam" id="PF22784">
    <property type="entry name" value="PTP-SAK"/>
    <property type="match status" value="1"/>
</dbReference>
<protein>
    <submittedName>
        <fullName evidence="3">Protein-tyrosine phosphatase</fullName>
    </submittedName>
</protein>
<dbReference type="InterPro" id="IPR057023">
    <property type="entry name" value="PTP-SAK"/>
</dbReference>
<evidence type="ECO:0000313" key="3">
    <source>
        <dbReference type="EMBL" id="RKS78992.1"/>
    </source>
</evidence>
<accession>A0A495QXZ7</accession>
<proteinExistence type="predicted"/>
<keyword evidence="1" id="KW-0378">Hydrolase</keyword>
<dbReference type="GO" id="GO:0016791">
    <property type="term" value="F:phosphatase activity"/>
    <property type="evidence" value="ECO:0007669"/>
    <property type="project" value="UniProtKB-ARBA"/>
</dbReference>
<sequence>MTAPLPGALRLPDGTWIRGRGLRNPPPEGPEPDFGLYLGSKRLRHRHEPSLHWDSAWLDWPDFRLPRDRDAAVHHIRDLYTRARSGAAVEVACGGGVGRTGTVIACLAVLSGVAPTEAVAWTRTHHHRRAVETPWQRRWVTAFPPGRTVAEPGGNG</sequence>
<dbReference type="Gene3D" id="3.90.190.10">
    <property type="entry name" value="Protein tyrosine phosphatase superfamily"/>
    <property type="match status" value="1"/>
</dbReference>
<evidence type="ECO:0000313" key="4">
    <source>
        <dbReference type="Proteomes" id="UP000274601"/>
    </source>
</evidence>
<evidence type="ECO:0000259" key="2">
    <source>
        <dbReference type="PROSITE" id="PS50056"/>
    </source>
</evidence>
<reference evidence="3 4" key="1">
    <citation type="submission" date="2018-10" db="EMBL/GenBank/DDBJ databases">
        <title>Genomic Encyclopedia of Archaeal and Bacterial Type Strains, Phase II (KMG-II): from individual species to whole genera.</title>
        <authorList>
            <person name="Goeker M."/>
        </authorList>
    </citation>
    <scope>NUCLEOTIDE SEQUENCE [LARGE SCALE GENOMIC DNA]</scope>
    <source>
        <strain evidence="3 4">DSM 43383</strain>
    </source>
</reference>
<dbReference type="AlphaFoldDB" id="A0A495QXZ7"/>
<dbReference type="EMBL" id="RBWU01000001">
    <property type="protein sequence ID" value="RKS78992.1"/>
    <property type="molecule type" value="Genomic_DNA"/>
</dbReference>
<dbReference type="Proteomes" id="UP000274601">
    <property type="component" value="Unassembled WGS sequence"/>
</dbReference>
<dbReference type="InterPro" id="IPR000387">
    <property type="entry name" value="Tyr_Pase_dom"/>
</dbReference>
<feature type="domain" description="Tyrosine specific protein phosphatases" evidence="2">
    <location>
        <begin position="70"/>
        <end position="125"/>
    </location>
</feature>
<organism evidence="3 4">
    <name type="scientific">Actinomadura pelletieri DSM 43383</name>
    <dbReference type="NCBI Taxonomy" id="1120940"/>
    <lineage>
        <taxon>Bacteria</taxon>
        <taxon>Bacillati</taxon>
        <taxon>Actinomycetota</taxon>
        <taxon>Actinomycetes</taxon>
        <taxon>Streptosporangiales</taxon>
        <taxon>Thermomonosporaceae</taxon>
        <taxon>Actinomadura</taxon>
    </lineage>
</organism>
<name>A0A495QXZ7_9ACTN</name>
<evidence type="ECO:0000256" key="1">
    <source>
        <dbReference type="ARBA" id="ARBA00022801"/>
    </source>
</evidence>
<comment type="caution">
    <text evidence="3">The sequence shown here is derived from an EMBL/GenBank/DDBJ whole genome shotgun (WGS) entry which is preliminary data.</text>
</comment>
<keyword evidence="4" id="KW-1185">Reference proteome</keyword>
<dbReference type="InterPro" id="IPR029021">
    <property type="entry name" value="Prot-tyrosine_phosphatase-like"/>
</dbReference>
<dbReference type="OrthoDB" id="2629679at2"/>
<dbReference type="RefSeq" id="WP_121432587.1">
    <property type="nucleotide sequence ID" value="NZ_RBWU01000001.1"/>
</dbReference>
<dbReference type="SUPFAM" id="SSF52799">
    <property type="entry name" value="(Phosphotyrosine protein) phosphatases II"/>
    <property type="match status" value="1"/>
</dbReference>